<dbReference type="AlphaFoldDB" id="A0A0V1AY71"/>
<name>A0A0V1AY71_TRISP</name>
<dbReference type="Proteomes" id="UP000054776">
    <property type="component" value="Unassembled WGS sequence"/>
</dbReference>
<sequence length="175" mass="19569">MERTNGNAVVQTFVSVGLIDHLFLPKVICSTLNYYCMMIKQAVFDWTVKRFRALYCLGIEHKSRQSKIDLAISVKRRCVKVDGHETTPTQCLTLLLYRSACMDGSGVAAKRTGEFAERLPACLLGYLSAFQSIDHLSSICACILQRFLHFACNVTAINVSLSNEETVFTFELGLT</sequence>
<proteinExistence type="predicted"/>
<keyword evidence="2" id="KW-1185">Reference proteome</keyword>
<dbReference type="InParanoid" id="A0A0V1AY71"/>
<comment type="caution">
    <text evidence="1">The sequence shown here is derived from an EMBL/GenBank/DDBJ whole genome shotgun (WGS) entry which is preliminary data.</text>
</comment>
<evidence type="ECO:0000313" key="1">
    <source>
        <dbReference type="EMBL" id="KRY29696.1"/>
    </source>
</evidence>
<dbReference type="EMBL" id="JYDH01000163">
    <property type="protein sequence ID" value="KRY29696.1"/>
    <property type="molecule type" value="Genomic_DNA"/>
</dbReference>
<reference evidence="1 2" key="1">
    <citation type="submission" date="2015-01" db="EMBL/GenBank/DDBJ databases">
        <title>Evolution of Trichinella species and genotypes.</title>
        <authorList>
            <person name="Korhonen P.K."/>
            <person name="Edoardo P."/>
            <person name="Giuseppe L.R."/>
            <person name="Gasser R.B."/>
        </authorList>
    </citation>
    <scope>NUCLEOTIDE SEQUENCE [LARGE SCALE GENOMIC DNA]</scope>
    <source>
        <strain evidence="1">ISS3</strain>
    </source>
</reference>
<organism evidence="1 2">
    <name type="scientific">Trichinella spiralis</name>
    <name type="common">Trichina worm</name>
    <dbReference type="NCBI Taxonomy" id="6334"/>
    <lineage>
        <taxon>Eukaryota</taxon>
        <taxon>Metazoa</taxon>
        <taxon>Ecdysozoa</taxon>
        <taxon>Nematoda</taxon>
        <taxon>Enoplea</taxon>
        <taxon>Dorylaimia</taxon>
        <taxon>Trichinellida</taxon>
        <taxon>Trichinellidae</taxon>
        <taxon>Trichinella</taxon>
    </lineage>
</organism>
<gene>
    <name evidence="1" type="ORF">T01_9135</name>
</gene>
<accession>A0A0V1AY71</accession>
<protein>
    <submittedName>
        <fullName evidence="1">Uncharacterized protein</fullName>
    </submittedName>
</protein>
<evidence type="ECO:0000313" key="2">
    <source>
        <dbReference type="Proteomes" id="UP000054776"/>
    </source>
</evidence>
<dbReference type="OrthoDB" id="5942111at2759"/>